<gene>
    <name evidence="9" type="ORF">KL86DES1_10777</name>
</gene>
<dbReference type="AlphaFoldDB" id="A0A212L0F3"/>
<evidence type="ECO:0000256" key="6">
    <source>
        <dbReference type="ARBA" id="ARBA00047603"/>
    </source>
</evidence>
<proteinExistence type="inferred from homology"/>
<sequence length="114" mass="12828">MDLEDQWKLVTVVKQFGNENLHVLLGCPDAESSQIQGDTVSSGDPSLSGPLTDSQFYLQVHHVSEPEVRGFFSKEAFARHIEPFLSLVDAEAIRQRMHELRGQMVQSKPRPMHG</sequence>
<reference evidence="9" key="1">
    <citation type="submission" date="2016-08" db="EMBL/GenBank/DDBJ databases">
        <authorList>
            <person name="Seilhamer J.J."/>
        </authorList>
    </citation>
    <scope>NUCLEOTIDE SEQUENCE</scope>
    <source>
        <strain evidence="9">86-1</strain>
    </source>
</reference>
<organism evidence="9">
    <name type="scientific">uncultured Desulfovibrio sp</name>
    <dbReference type="NCBI Taxonomy" id="167968"/>
    <lineage>
        <taxon>Bacteria</taxon>
        <taxon>Pseudomonadati</taxon>
        <taxon>Thermodesulfobacteriota</taxon>
        <taxon>Desulfovibrionia</taxon>
        <taxon>Desulfovibrionales</taxon>
        <taxon>Desulfovibrionaceae</taxon>
        <taxon>Desulfovibrio</taxon>
        <taxon>environmental samples</taxon>
    </lineage>
</organism>
<dbReference type="GO" id="GO:0030699">
    <property type="term" value="F:glycine reductase activity"/>
    <property type="evidence" value="ECO:0007669"/>
    <property type="project" value="UniProtKB-EC"/>
</dbReference>
<comment type="function">
    <text evidence="4">In the first step of glycine, betaine and sarcosine reductases, the substrate is bound to component PB via a Schiff base intermediate. Then the PB-activated substrate is nucleophilically attacked by the selenol anion of component PA to transform it to a carboxymethylated selenoether and the respective amine. By action of component PC, acetyl phosphate is formed, leaving component PA in its oxidized state. Finally component PA becomes reduced by the thioredoxin system to start a new catalytic cycle of reductive deamination.</text>
</comment>
<evidence type="ECO:0000256" key="7">
    <source>
        <dbReference type="ARBA" id="ARBA00048189"/>
    </source>
</evidence>
<comment type="catalytic activity">
    <reaction evidence="8">
        <text>acetyl phosphate + methylamine + [thioredoxin]-disulfide + H2O = sarcosine + [thioredoxin]-dithiol + phosphate + H(+)</text>
        <dbReference type="Rhea" id="RHEA:12825"/>
        <dbReference type="Rhea" id="RHEA-COMP:10698"/>
        <dbReference type="Rhea" id="RHEA-COMP:10700"/>
        <dbReference type="ChEBI" id="CHEBI:15377"/>
        <dbReference type="ChEBI" id="CHEBI:15378"/>
        <dbReference type="ChEBI" id="CHEBI:22191"/>
        <dbReference type="ChEBI" id="CHEBI:29950"/>
        <dbReference type="ChEBI" id="CHEBI:43474"/>
        <dbReference type="ChEBI" id="CHEBI:50058"/>
        <dbReference type="ChEBI" id="CHEBI:57433"/>
        <dbReference type="ChEBI" id="CHEBI:59338"/>
        <dbReference type="EC" id="1.21.4.3"/>
    </reaction>
</comment>
<comment type="similarity">
    <text evidence="1">Belongs to the GrdA family.</text>
</comment>
<comment type="catalytic activity">
    <reaction evidence="7">
        <text>acetyl phosphate + trimethylamine + [thioredoxin]-disulfide + H2O = glycine betaine + [thioredoxin]-dithiol + phosphate + H(+)</text>
        <dbReference type="Rhea" id="RHEA:11848"/>
        <dbReference type="Rhea" id="RHEA-COMP:10698"/>
        <dbReference type="Rhea" id="RHEA-COMP:10700"/>
        <dbReference type="ChEBI" id="CHEBI:15377"/>
        <dbReference type="ChEBI" id="CHEBI:15378"/>
        <dbReference type="ChEBI" id="CHEBI:17750"/>
        <dbReference type="ChEBI" id="CHEBI:22191"/>
        <dbReference type="ChEBI" id="CHEBI:29950"/>
        <dbReference type="ChEBI" id="CHEBI:43474"/>
        <dbReference type="ChEBI" id="CHEBI:50058"/>
        <dbReference type="ChEBI" id="CHEBI:58389"/>
        <dbReference type="EC" id="1.21.4.4"/>
    </reaction>
</comment>
<dbReference type="Pfam" id="PF04723">
    <property type="entry name" value="GRDA"/>
    <property type="match status" value="1"/>
</dbReference>
<comment type="catalytic activity">
    <reaction evidence="6">
        <text>acetyl phosphate + [thioredoxin]-disulfide + NH4(+) + H2O = [thioredoxin]-dithiol + glycine + phosphate + H(+)</text>
        <dbReference type="Rhea" id="RHEA:12232"/>
        <dbReference type="Rhea" id="RHEA-COMP:10698"/>
        <dbReference type="Rhea" id="RHEA-COMP:10700"/>
        <dbReference type="ChEBI" id="CHEBI:15377"/>
        <dbReference type="ChEBI" id="CHEBI:15378"/>
        <dbReference type="ChEBI" id="CHEBI:22191"/>
        <dbReference type="ChEBI" id="CHEBI:28938"/>
        <dbReference type="ChEBI" id="CHEBI:29950"/>
        <dbReference type="ChEBI" id="CHEBI:43474"/>
        <dbReference type="ChEBI" id="CHEBI:50058"/>
        <dbReference type="ChEBI" id="CHEBI:57305"/>
        <dbReference type="EC" id="1.21.4.2"/>
    </reaction>
</comment>
<keyword evidence="2" id="KW-0712">Selenocysteine</keyword>
<evidence type="ECO:0000256" key="1">
    <source>
        <dbReference type="ARBA" id="ARBA00010866"/>
    </source>
</evidence>
<dbReference type="GO" id="GO:0033794">
    <property type="term" value="F:sarcosine reductase activity"/>
    <property type="evidence" value="ECO:0007669"/>
    <property type="project" value="UniProtKB-EC"/>
</dbReference>
<dbReference type="InterPro" id="IPR006812">
    <property type="entry name" value="GRDA"/>
</dbReference>
<evidence type="ECO:0000256" key="5">
    <source>
        <dbReference type="ARBA" id="ARBA00025846"/>
    </source>
</evidence>
<evidence type="ECO:0000313" key="9">
    <source>
        <dbReference type="EMBL" id="SCM71000.1"/>
    </source>
</evidence>
<dbReference type="GO" id="GO:0033795">
    <property type="term" value="F:betaine reductase activity"/>
    <property type="evidence" value="ECO:0007669"/>
    <property type="project" value="UniProtKB-EC"/>
</dbReference>
<protein>
    <submittedName>
        <fullName evidence="9">Putative glycine/sarcosine/betaine reductase complex component A</fullName>
    </submittedName>
</protein>
<comment type="subunit">
    <text evidence="5">Monomer. Component of the glycine, sarcosine and betaine reductase complexes, together with components B and C.</text>
</comment>
<name>A0A212L0F3_9BACT</name>
<evidence type="ECO:0000256" key="8">
    <source>
        <dbReference type="ARBA" id="ARBA00048720"/>
    </source>
</evidence>
<evidence type="ECO:0000256" key="4">
    <source>
        <dbReference type="ARBA" id="ARBA00025583"/>
    </source>
</evidence>
<accession>A0A212L0F3</accession>
<evidence type="ECO:0000256" key="2">
    <source>
        <dbReference type="ARBA" id="ARBA00022933"/>
    </source>
</evidence>
<evidence type="ECO:0000256" key="3">
    <source>
        <dbReference type="ARBA" id="ARBA00023002"/>
    </source>
</evidence>
<dbReference type="GO" id="GO:0030700">
    <property type="term" value="C:glycine reductase complex"/>
    <property type="evidence" value="ECO:0007669"/>
    <property type="project" value="InterPro"/>
</dbReference>
<keyword evidence="3" id="KW-0560">Oxidoreductase</keyword>
<dbReference type="EMBL" id="FMJC01000001">
    <property type="protein sequence ID" value="SCM71000.1"/>
    <property type="molecule type" value="Genomic_DNA"/>
</dbReference>